<reference evidence="19" key="1">
    <citation type="journal article" date="2004" name="BMC Genomics">
        <title>Complete mitochondrial genome sequence of Urechis caupo, a representative of the phylum Echiura.</title>
        <authorList>
            <person name="Boore J.L."/>
        </authorList>
    </citation>
    <scope>NUCLEOTIDE SEQUENCE</scope>
</reference>
<evidence type="ECO:0000256" key="4">
    <source>
        <dbReference type="ARBA" id="ARBA00021008"/>
    </source>
</evidence>
<dbReference type="PRINTS" id="PR01436">
    <property type="entry name" value="NADHDHGNASE2"/>
</dbReference>
<feature type="transmembrane region" description="Helical" evidence="17">
    <location>
        <begin position="313"/>
        <end position="333"/>
    </location>
</feature>
<dbReference type="InterPro" id="IPR003917">
    <property type="entry name" value="NADH_UbQ_OxRdtase_chain2"/>
</dbReference>
<evidence type="ECO:0000256" key="1">
    <source>
        <dbReference type="ARBA" id="ARBA00004448"/>
    </source>
</evidence>
<feature type="transmembrane region" description="Helical" evidence="17">
    <location>
        <begin position="270"/>
        <end position="292"/>
    </location>
</feature>
<name>Q5YA34_URECA</name>
<feature type="transmembrane region" description="Helical" evidence="17">
    <location>
        <begin position="147"/>
        <end position="167"/>
    </location>
</feature>
<feature type="domain" description="NADH:quinone oxidoreductase/Mrp antiporter transmembrane" evidence="18">
    <location>
        <begin position="25"/>
        <end position="281"/>
    </location>
</feature>
<evidence type="ECO:0000256" key="16">
    <source>
        <dbReference type="ARBA" id="ARBA00049551"/>
    </source>
</evidence>
<organism evidence="19">
    <name type="scientific">Urechis caupo</name>
    <name type="common">Innkeeper worm</name>
    <name type="synonym">Spoonworm</name>
    <dbReference type="NCBI Taxonomy" id="6431"/>
    <lineage>
        <taxon>Eukaryota</taxon>
        <taxon>Metazoa</taxon>
        <taxon>Spiralia</taxon>
        <taxon>Lophotrochozoa</taxon>
        <taxon>Annelida</taxon>
        <taxon>Polychaeta</taxon>
        <taxon>Echiura</taxon>
        <taxon>Xenopneusta</taxon>
        <taxon>Urechidae</taxon>
        <taxon>Urechis</taxon>
    </lineage>
</organism>
<keyword evidence="9 17" id="KW-1278">Translocase</keyword>
<keyword evidence="10 17" id="KW-0249">Electron transport</keyword>
<dbReference type="InterPro" id="IPR001750">
    <property type="entry name" value="ND/Mrp_TM"/>
</dbReference>
<dbReference type="AlphaFoldDB" id="Q5YA34"/>
<dbReference type="InterPro" id="IPR050175">
    <property type="entry name" value="Complex_I_Subunit_2"/>
</dbReference>
<comment type="similarity">
    <text evidence="2 17">Belongs to the complex I subunit 2 family.</text>
</comment>
<evidence type="ECO:0000256" key="17">
    <source>
        <dbReference type="RuleBase" id="RU003403"/>
    </source>
</evidence>
<evidence type="ECO:0000256" key="10">
    <source>
        <dbReference type="ARBA" id="ARBA00022982"/>
    </source>
</evidence>
<accession>Q5YA34</accession>
<dbReference type="GO" id="GO:0008137">
    <property type="term" value="F:NADH dehydrogenase (ubiquinone) activity"/>
    <property type="evidence" value="ECO:0007669"/>
    <property type="project" value="UniProtKB-EC"/>
</dbReference>
<comment type="function">
    <text evidence="17">Core subunit of the mitochondrial membrane respiratory chain NADH dehydrogenase (Complex I) which catalyzes electron transfer from NADH through the respiratory chain, using ubiquinone as an electron acceptor. Essential for the catalytic activity and assembly of complex I.</text>
</comment>
<evidence type="ECO:0000256" key="9">
    <source>
        <dbReference type="ARBA" id="ARBA00022967"/>
    </source>
</evidence>
<protein>
    <recommendedName>
        <fullName evidence="4 17">NADH-ubiquinone oxidoreductase chain 2</fullName>
        <ecNumber evidence="3 17">7.1.1.2</ecNumber>
    </recommendedName>
</protein>
<geneLocation type="mitochondrion" evidence="19"/>
<evidence type="ECO:0000256" key="7">
    <source>
        <dbReference type="ARBA" id="ARBA00022692"/>
    </source>
</evidence>
<evidence type="ECO:0000256" key="11">
    <source>
        <dbReference type="ARBA" id="ARBA00022989"/>
    </source>
</evidence>
<gene>
    <name evidence="19" type="primary">nad2</name>
</gene>
<comment type="subcellular location">
    <subcellularLocation>
        <location evidence="1 17">Mitochondrion inner membrane</location>
        <topology evidence="1 17">Multi-pass membrane protein</topology>
    </subcellularLocation>
</comment>
<evidence type="ECO:0000313" key="19">
    <source>
        <dbReference type="EMBL" id="AAT12185.1"/>
    </source>
</evidence>
<proteinExistence type="inferred from homology"/>
<keyword evidence="7 17" id="KW-0812">Transmembrane</keyword>
<keyword evidence="14 17" id="KW-0496">Mitochondrion</keyword>
<evidence type="ECO:0000256" key="8">
    <source>
        <dbReference type="ARBA" id="ARBA00022792"/>
    </source>
</evidence>
<dbReference type="GO" id="GO:0005743">
    <property type="term" value="C:mitochondrial inner membrane"/>
    <property type="evidence" value="ECO:0007669"/>
    <property type="project" value="UniProtKB-SubCell"/>
</dbReference>
<dbReference type="PANTHER" id="PTHR46552">
    <property type="entry name" value="NADH-UBIQUINONE OXIDOREDUCTASE CHAIN 2"/>
    <property type="match status" value="1"/>
</dbReference>
<feature type="transmembrane region" description="Helical" evidence="17">
    <location>
        <begin position="198"/>
        <end position="216"/>
    </location>
</feature>
<evidence type="ECO:0000256" key="6">
    <source>
        <dbReference type="ARBA" id="ARBA00022660"/>
    </source>
</evidence>
<keyword evidence="15 17" id="KW-0472">Membrane</keyword>
<dbReference type="GO" id="GO:0006120">
    <property type="term" value="P:mitochondrial electron transport, NADH to ubiquinone"/>
    <property type="evidence" value="ECO:0007669"/>
    <property type="project" value="InterPro"/>
</dbReference>
<feature type="transmembrane region" description="Helical" evidence="17">
    <location>
        <begin position="88"/>
        <end position="111"/>
    </location>
</feature>
<evidence type="ECO:0000256" key="2">
    <source>
        <dbReference type="ARBA" id="ARBA00007012"/>
    </source>
</evidence>
<keyword evidence="6 17" id="KW-0679">Respiratory chain</keyword>
<sequence>MMSTFPHLFLFSSTMVLGTMISLSSSNWVMIWLGMELNLMSFLPLMTLSKQNQESEAAIKYFLAQCWGGSFFLLGMTLSYFFPSQLKIIPVLIILVSLMMKAGMAPCHFWFPSVMNSMSWTLCLLLSTWQKITPLLLLFTFANSSALPMMTLLGATSIIAGSLGGIMQTQVRPLLAYSSISHMGWMTVISPFSMSMAILYLTTYIIMTTPIMILLAQSNALSTKSTTLISSMGQTNSLWFFLMILSLGGMPPTTGFMIKLIAVETLVNNSMILPTIVFLVAATVNLSFYLNLVFYTYISSTFVSLKHAYEPKTAIPISMFAISMFWLIPLTSLI</sequence>
<evidence type="ECO:0000256" key="3">
    <source>
        <dbReference type="ARBA" id="ARBA00012944"/>
    </source>
</evidence>
<evidence type="ECO:0000256" key="14">
    <source>
        <dbReference type="ARBA" id="ARBA00023128"/>
    </source>
</evidence>
<evidence type="ECO:0000256" key="5">
    <source>
        <dbReference type="ARBA" id="ARBA00022448"/>
    </source>
</evidence>
<keyword evidence="8 17" id="KW-0999">Mitochondrion inner membrane</keyword>
<evidence type="ECO:0000256" key="12">
    <source>
        <dbReference type="ARBA" id="ARBA00023027"/>
    </source>
</evidence>
<evidence type="ECO:0000259" key="18">
    <source>
        <dbReference type="Pfam" id="PF00361"/>
    </source>
</evidence>
<keyword evidence="12 17" id="KW-0520">NAD</keyword>
<feature type="transmembrane region" description="Helical" evidence="17">
    <location>
        <begin position="237"/>
        <end position="258"/>
    </location>
</feature>
<keyword evidence="13 17" id="KW-0830">Ubiquinone</keyword>
<comment type="catalytic activity">
    <reaction evidence="16 17">
        <text>a ubiquinone + NADH + 5 H(+)(in) = a ubiquinol + NAD(+) + 4 H(+)(out)</text>
        <dbReference type="Rhea" id="RHEA:29091"/>
        <dbReference type="Rhea" id="RHEA-COMP:9565"/>
        <dbReference type="Rhea" id="RHEA-COMP:9566"/>
        <dbReference type="ChEBI" id="CHEBI:15378"/>
        <dbReference type="ChEBI" id="CHEBI:16389"/>
        <dbReference type="ChEBI" id="CHEBI:17976"/>
        <dbReference type="ChEBI" id="CHEBI:57540"/>
        <dbReference type="ChEBI" id="CHEBI:57945"/>
        <dbReference type="EC" id="7.1.1.2"/>
    </reaction>
</comment>
<keyword evidence="5" id="KW-0813">Transport</keyword>
<dbReference type="EC" id="7.1.1.2" evidence="3 17"/>
<dbReference type="EMBL" id="AY619711">
    <property type="protein sequence ID" value="AAT12185.1"/>
    <property type="molecule type" value="Genomic_DNA"/>
</dbReference>
<keyword evidence="11 17" id="KW-1133">Transmembrane helix</keyword>
<dbReference type="PANTHER" id="PTHR46552:SF1">
    <property type="entry name" value="NADH-UBIQUINONE OXIDOREDUCTASE CHAIN 2"/>
    <property type="match status" value="1"/>
</dbReference>
<dbReference type="Pfam" id="PF00361">
    <property type="entry name" value="Proton_antipo_M"/>
    <property type="match status" value="1"/>
</dbReference>
<evidence type="ECO:0000256" key="15">
    <source>
        <dbReference type="ARBA" id="ARBA00023136"/>
    </source>
</evidence>
<feature type="transmembrane region" description="Helical" evidence="17">
    <location>
        <begin position="61"/>
        <end position="82"/>
    </location>
</feature>
<evidence type="ECO:0000256" key="13">
    <source>
        <dbReference type="ARBA" id="ARBA00023075"/>
    </source>
</evidence>